<reference evidence="2 3" key="1">
    <citation type="submission" date="2018-11" db="EMBL/GenBank/DDBJ databases">
        <authorList>
            <consortium name="Pathogen Informatics"/>
        </authorList>
    </citation>
    <scope>NUCLEOTIDE SEQUENCE [LARGE SCALE GENOMIC DNA]</scope>
</reference>
<feature type="region of interest" description="Disordered" evidence="1">
    <location>
        <begin position="133"/>
        <end position="162"/>
    </location>
</feature>
<keyword evidence="3" id="KW-1185">Reference proteome</keyword>
<gene>
    <name evidence="2" type="ORF">DILT_LOCUS4276</name>
</gene>
<evidence type="ECO:0000256" key="1">
    <source>
        <dbReference type="SAM" id="MobiDB-lite"/>
    </source>
</evidence>
<organism evidence="2 3">
    <name type="scientific">Dibothriocephalus latus</name>
    <name type="common">Fish tapeworm</name>
    <name type="synonym">Diphyllobothrium latum</name>
    <dbReference type="NCBI Taxonomy" id="60516"/>
    <lineage>
        <taxon>Eukaryota</taxon>
        <taxon>Metazoa</taxon>
        <taxon>Spiralia</taxon>
        <taxon>Lophotrochozoa</taxon>
        <taxon>Platyhelminthes</taxon>
        <taxon>Cestoda</taxon>
        <taxon>Eucestoda</taxon>
        <taxon>Diphyllobothriidea</taxon>
        <taxon>Diphyllobothriidae</taxon>
        <taxon>Dibothriocephalus</taxon>
    </lineage>
</organism>
<evidence type="ECO:0000313" key="3">
    <source>
        <dbReference type="Proteomes" id="UP000281553"/>
    </source>
</evidence>
<dbReference type="AlphaFoldDB" id="A0A3P6TL17"/>
<evidence type="ECO:0000313" key="2">
    <source>
        <dbReference type="EMBL" id="VDK88822.1"/>
    </source>
</evidence>
<feature type="region of interest" description="Disordered" evidence="1">
    <location>
        <begin position="35"/>
        <end position="70"/>
    </location>
</feature>
<feature type="region of interest" description="Disordered" evidence="1">
    <location>
        <begin position="514"/>
        <end position="533"/>
    </location>
</feature>
<proteinExistence type="predicted"/>
<name>A0A3P6TL17_DIBLA</name>
<dbReference type="Proteomes" id="UP000281553">
    <property type="component" value="Unassembled WGS sequence"/>
</dbReference>
<evidence type="ECO:0008006" key="4">
    <source>
        <dbReference type="Google" id="ProtNLM"/>
    </source>
</evidence>
<sequence>MGRFGRKLGTHIRDSVKRIFGQKTTKNKYVAVSQNASAEHNRNEVCGSKQDKRQPHSSRPQRLESLSGSVSTLTSTADHYTFRSQEQGYLVEDLSSVEGSNSISTKSIVRANCEEDKNQAPLFASAGDISERSDLCNGKEQPTINIQTEKDSKSTKPDKSQKVKAPCLTRRFEHDLLVCTDEIDGSKLMKLVPRSARSQLESGSNCEDNEMKIEHPAVFSRSITSNKITDRGLGKSHNSKSILKNHRRLKTVEMEEAELEQERLIGGVNNRTAGDGMNASKALFASQKYLSPADQMKIKTLRELNEEFVNLLTKRSPDRHHLLKKLHYEPFWKENGTIDTDAERKSLFQKIQINRCSENISQRSNQGVLRELHNSTTDSNGTLMAHLSLNKPPMKYGVTASTKVCSHKKPVGSKWSNKWWPNESSKCNGIIGCTQMNKKDRVKINDTRQLSGRKDKLKTIESPMTTVVMSQSHNSSSEEVQELSSEQGVLEIGHLNERQNDAVCKQLVAEQEQNQSLADESERSEEVCQRSAGGPLNLCPTGMHEVYAKSKTCVCMHAETLAVLQSKPVISEWHTGEPETILVDGNEVTPRSTLGRKPSLGEFELMKPVRIRSGGQGTVAWVQNPETLMQYALKFKIRDDRNASSWRIERREAKILRNLQYPFVVK</sequence>
<dbReference type="EMBL" id="UYRU01045165">
    <property type="protein sequence ID" value="VDK88822.1"/>
    <property type="molecule type" value="Genomic_DNA"/>
</dbReference>
<feature type="compositionally biased region" description="Basic and acidic residues" evidence="1">
    <location>
        <begin position="148"/>
        <end position="161"/>
    </location>
</feature>
<feature type="compositionally biased region" description="Basic and acidic residues" evidence="1">
    <location>
        <begin position="39"/>
        <end position="54"/>
    </location>
</feature>
<protein>
    <recommendedName>
        <fullName evidence="4">Protein kinase domain-containing protein</fullName>
    </recommendedName>
</protein>
<accession>A0A3P6TL17</accession>